<name>A0A6C0ESA9_9ZZZZ</name>
<sequence length="49" mass="5866">MGCGCQASQGGGRKTKRGGRRVIKHKRKTHKRKTHKRVKRRKTRTRRRR</sequence>
<dbReference type="EMBL" id="MN738893">
    <property type="protein sequence ID" value="QHT30175.1"/>
    <property type="molecule type" value="Genomic_DNA"/>
</dbReference>
<protein>
    <submittedName>
        <fullName evidence="2">Uncharacterized protein</fullName>
    </submittedName>
</protein>
<organism evidence="2">
    <name type="scientific">viral metagenome</name>
    <dbReference type="NCBI Taxonomy" id="1070528"/>
    <lineage>
        <taxon>unclassified sequences</taxon>
        <taxon>metagenomes</taxon>
        <taxon>organismal metagenomes</taxon>
    </lineage>
</organism>
<dbReference type="AlphaFoldDB" id="A0A6C0ESA9"/>
<evidence type="ECO:0000256" key="1">
    <source>
        <dbReference type="SAM" id="MobiDB-lite"/>
    </source>
</evidence>
<accession>A0A6C0ESA9</accession>
<evidence type="ECO:0000313" key="2">
    <source>
        <dbReference type="EMBL" id="QHT30175.1"/>
    </source>
</evidence>
<feature type="region of interest" description="Disordered" evidence="1">
    <location>
        <begin position="1"/>
        <end position="49"/>
    </location>
</feature>
<proteinExistence type="predicted"/>
<feature type="compositionally biased region" description="Basic residues" evidence="1">
    <location>
        <begin position="13"/>
        <end position="49"/>
    </location>
</feature>
<reference evidence="2" key="1">
    <citation type="journal article" date="2020" name="Nature">
        <title>Giant virus diversity and host interactions through global metagenomics.</title>
        <authorList>
            <person name="Schulz F."/>
            <person name="Roux S."/>
            <person name="Paez-Espino D."/>
            <person name="Jungbluth S."/>
            <person name="Walsh D.A."/>
            <person name="Denef V.J."/>
            <person name="McMahon K.D."/>
            <person name="Konstantinidis K.T."/>
            <person name="Eloe-Fadrosh E.A."/>
            <person name="Kyrpides N.C."/>
            <person name="Woyke T."/>
        </authorList>
    </citation>
    <scope>NUCLEOTIDE SEQUENCE</scope>
    <source>
        <strain evidence="2">GVMAG-M-3300009149-34</strain>
    </source>
</reference>